<dbReference type="SUPFAM" id="SSF50998">
    <property type="entry name" value="Quinoprotein alcohol dehydrogenase-like"/>
    <property type="match status" value="1"/>
</dbReference>
<dbReference type="EMBL" id="BARU01006279">
    <property type="protein sequence ID" value="GAH46520.1"/>
    <property type="molecule type" value="Genomic_DNA"/>
</dbReference>
<keyword evidence="1" id="KW-0175">Coiled coil</keyword>
<evidence type="ECO:0000256" key="1">
    <source>
        <dbReference type="SAM" id="Coils"/>
    </source>
</evidence>
<proteinExistence type="predicted"/>
<gene>
    <name evidence="2" type="ORF">S03H2_12335</name>
</gene>
<dbReference type="AlphaFoldDB" id="X1GNV3"/>
<feature type="coiled-coil region" evidence="1">
    <location>
        <begin position="178"/>
        <end position="235"/>
    </location>
</feature>
<comment type="caution">
    <text evidence="2">The sequence shown here is derived from an EMBL/GenBank/DDBJ whole genome shotgun (WGS) entry which is preliminary data.</text>
</comment>
<reference evidence="2" key="1">
    <citation type="journal article" date="2014" name="Front. Microbiol.">
        <title>High frequency of phylogenetically diverse reductive dehalogenase-homologous genes in deep subseafloor sedimentary metagenomes.</title>
        <authorList>
            <person name="Kawai M."/>
            <person name="Futagami T."/>
            <person name="Toyoda A."/>
            <person name="Takaki Y."/>
            <person name="Nishi S."/>
            <person name="Hori S."/>
            <person name="Arai W."/>
            <person name="Tsubouchi T."/>
            <person name="Morono Y."/>
            <person name="Uchiyama I."/>
            <person name="Ito T."/>
            <person name="Fujiyama A."/>
            <person name="Inagaki F."/>
            <person name="Takami H."/>
        </authorList>
    </citation>
    <scope>NUCLEOTIDE SEQUENCE</scope>
    <source>
        <strain evidence="2">Expedition CK06-06</strain>
    </source>
</reference>
<protein>
    <submittedName>
        <fullName evidence="2">Uncharacterized protein</fullName>
    </submittedName>
</protein>
<dbReference type="InterPro" id="IPR018391">
    <property type="entry name" value="PQQ_b-propeller_rpt"/>
</dbReference>
<dbReference type="Gene3D" id="2.130.10.10">
    <property type="entry name" value="YVTN repeat-like/Quinoprotein amine dehydrogenase"/>
    <property type="match status" value="1"/>
</dbReference>
<evidence type="ECO:0000313" key="2">
    <source>
        <dbReference type="EMBL" id="GAH46520.1"/>
    </source>
</evidence>
<feature type="non-terminal residue" evidence="2">
    <location>
        <position position="287"/>
    </location>
</feature>
<sequence length="287" mass="32312">MPESLIFDIGEWKYKAGETSRLLPGNGRMISLCPVRTGIIAKNGKIYFAAGLFPVVEVYVVALDAETGEEIWKKKQDGLAPQGYPVASDSLLYIPNSRATPYVFNLESGKKIKQLNGRGGTYLSITEQEILHGINHIKEITSDDFLLAAFNGHRMIFDKGYYFIATEKHLTSVHKSVNDKVFAERKELKEKLNEAIKELKNLRKNQKTSKPCLKFDKLLTEIEFLSQKINQLKGKEIDWRQEIDQCYIMSVSGNAVIVGQDNKVSAFSSKDGKLIWSSPVNGRTYGL</sequence>
<accession>X1GNV3</accession>
<dbReference type="SMART" id="SM00564">
    <property type="entry name" value="PQQ"/>
    <property type="match status" value="3"/>
</dbReference>
<organism evidence="2">
    <name type="scientific">marine sediment metagenome</name>
    <dbReference type="NCBI Taxonomy" id="412755"/>
    <lineage>
        <taxon>unclassified sequences</taxon>
        <taxon>metagenomes</taxon>
        <taxon>ecological metagenomes</taxon>
    </lineage>
</organism>
<name>X1GNV3_9ZZZZ</name>
<dbReference type="InterPro" id="IPR011047">
    <property type="entry name" value="Quinoprotein_ADH-like_sf"/>
</dbReference>
<dbReference type="InterPro" id="IPR015943">
    <property type="entry name" value="WD40/YVTN_repeat-like_dom_sf"/>
</dbReference>